<dbReference type="Proteomes" id="UP000499080">
    <property type="component" value="Unassembled WGS sequence"/>
</dbReference>
<name>A0A4Y2KP20_ARAVE</name>
<protein>
    <submittedName>
        <fullName evidence="2">Uncharacterized protein</fullName>
    </submittedName>
</protein>
<comment type="caution">
    <text evidence="2">The sequence shown here is derived from an EMBL/GenBank/DDBJ whole genome shotgun (WGS) entry which is preliminary data.</text>
</comment>
<evidence type="ECO:0000256" key="1">
    <source>
        <dbReference type="SAM" id="MobiDB-lite"/>
    </source>
</evidence>
<proteinExistence type="predicted"/>
<dbReference type="AlphaFoldDB" id="A0A4Y2KP20"/>
<dbReference type="EMBL" id="BGPR01004839">
    <property type="protein sequence ID" value="GBN03912.1"/>
    <property type="molecule type" value="Genomic_DNA"/>
</dbReference>
<keyword evidence="3" id="KW-1185">Reference proteome</keyword>
<sequence>MTLYKYRREKLGLSDMHLEDLHSSFRDAYKELKLTIWDDDLKWTLPSGGHFPNHPTSAYNPSFKELEMMLCVGKDNCTPTGRLQKHLRGPNSQSQPPQNA</sequence>
<feature type="region of interest" description="Disordered" evidence="1">
    <location>
        <begin position="80"/>
        <end position="100"/>
    </location>
</feature>
<organism evidence="2 3">
    <name type="scientific">Araneus ventricosus</name>
    <name type="common">Orbweaver spider</name>
    <name type="synonym">Epeira ventricosa</name>
    <dbReference type="NCBI Taxonomy" id="182803"/>
    <lineage>
        <taxon>Eukaryota</taxon>
        <taxon>Metazoa</taxon>
        <taxon>Ecdysozoa</taxon>
        <taxon>Arthropoda</taxon>
        <taxon>Chelicerata</taxon>
        <taxon>Arachnida</taxon>
        <taxon>Araneae</taxon>
        <taxon>Araneomorphae</taxon>
        <taxon>Entelegynae</taxon>
        <taxon>Araneoidea</taxon>
        <taxon>Araneidae</taxon>
        <taxon>Araneus</taxon>
    </lineage>
</organism>
<evidence type="ECO:0000313" key="3">
    <source>
        <dbReference type="Proteomes" id="UP000499080"/>
    </source>
</evidence>
<reference evidence="2 3" key="1">
    <citation type="journal article" date="2019" name="Sci. Rep.">
        <title>Orb-weaving spider Araneus ventricosus genome elucidates the spidroin gene catalogue.</title>
        <authorList>
            <person name="Kono N."/>
            <person name="Nakamura H."/>
            <person name="Ohtoshi R."/>
            <person name="Moran D.A.P."/>
            <person name="Shinohara A."/>
            <person name="Yoshida Y."/>
            <person name="Fujiwara M."/>
            <person name="Mori M."/>
            <person name="Tomita M."/>
            <person name="Arakawa K."/>
        </authorList>
    </citation>
    <scope>NUCLEOTIDE SEQUENCE [LARGE SCALE GENOMIC DNA]</scope>
</reference>
<feature type="compositionally biased region" description="Polar residues" evidence="1">
    <location>
        <begin position="90"/>
        <end position="100"/>
    </location>
</feature>
<gene>
    <name evidence="2" type="ORF">AVEN_221707_1</name>
</gene>
<accession>A0A4Y2KP20</accession>
<evidence type="ECO:0000313" key="2">
    <source>
        <dbReference type="EMBL" id="GBN03912.1"/>
    </source>
</evidence>